<dbReference type="GO" id="GO:0005509">
    <property type="term" value="F:calcium ion binding"/>
    <property type="evidence" value="ECO:0007669"/>
    <property type="project" value="UniProtKB-UniRule"/>
</dbReference>
<dbReference type="PROSITE" id="PS50268">
    <property type="entry name" value="CADHERIN_2"/>
    <property type="match status" value="1"/>
</dbReference>
<reference evidence="3" key="1">
    <citation type="submission" date="2020-11" db="EMBL/GenBank/DDBJ databases">
        <authorList>
            <person name="Tran Van P."/>
        </authorList>
    </citation>
    <scope>NUCLEOTIDE SEQUENCE</scope>
</reference>
<dbReference type="SUPFAM" id="SSF49313">
    <property type="entry name" value="Cadherin-like"/>
    <property type="match status" value="1"/>
</dbReference>
<dbReference type="InterPro" id="IPR002126">
    <property type="entry name" value="Cadherin-like_dom"/>
</dbReference>
<dbReference type="Gene3D" id="2.60.40.60">
    <property type="entry name" value="Cadherins"/>
    <property type="match status" value="1"/>
</dbReference>
<name>A0A7R9JS16_TIMGE</name>
<proteinExistence type="predicted"/>
<organism evidence="3">
    <name type="scientific">Timema genevievae</name>
    <name type="common">Walking stick</name>
    <dbReference type="NCBI Taxonomy" id="629358"/>
    <lineage>
        <taxon>Eukaryota</taxon>
        <taxon>Metazoa</taxon>
        <taxon>Ecdysozoa</taxon>
        <taxon>Arthropoda</taxon>
        <taxon>Hexapoda</taxon>
        <taxon>Insecta</taxon>
        <taxon>Pterygota</taxon>
        <taxon>Neoptera</taxon>
        <taxon>Polyneoptera</taxon>
        <taxon>Phasmatodea</taxon>
        <taxon>Timematodea</taxon>
        <taxon>Timematoidea</taxon>
        <taxon>Timematidae</taxon>
        <taxon>Timema</taxon>
    </lineage>
</organism>
<dbReference type="Pfam" id="PF00028">
    <property type="entry name" value="Cadherin"/>
    <property type="match status" value="1"/>
</dbReference>
<evidence type="ECO:0000259" key="2">
    <source>
        <dbReference type="PROSITE" id="PS50268"/>
    </source>
</evidence>
<dbReference type="AlphaFoldDB" id="A0A7R9JS16"/>
<dbReference type="GO" id="GO:0016020">
    <property type="term" value="C:membrane"/>
    <property type="evidence" value="ECO:0007669"/>
    <property type="project" value="InterPro"/>
</dbReference>
<dbReference type="EMBL" id="OE839712">
    <property type="protein sequence ID" value="CAD7588329.1"/>
    <property type="molecule type" value="Genomic_DNA"/>
</dbReference>
<sequence>MVQSSSHVNVKSARRFFSVDQETGEVSVAEPLQREIAAIVRLTVLVTDTSAPNTQQGTVTVELKDVPATLVAVEQKDVSTTLVAVEQKDVPTTLVAVEQKDVPAKLVAVERKDVPATLVVVERKDVLAT</sequence>
<dbReference type="InterPro" id="IPR015919">
    <property type="entry name" value="Cadherin-like_sf"/>
</dbReference>
<gene>
    <name evidence="3" type="ORF">TGEB3V08_LOCUS2404</name>
</gene>
<dbReference type="CDD" id="cd11304">
    <property type="entry name" value="Cadherin_repeat"/>
    <property type="match status" value="1"/>
</dbReference>
<evidence type="ECO:0000313" key="3">
    <source>
        <dbReference type="EMBL" id="CAD7588329.1"/>
    </source>
</evidence>
<feature type="domain" description="Cadherin" evidence="2">
    <location>
        <begin position="17"/>
        <end position="93"/>
    </location>
</feature>
<protein>
    <recommendedName>
        <fullName evidence="2">Cadherin domain-containing protein</fullName>
    </recommendedName>
</protein>
<evidence type="ECO:0000256" key="1">
    <source>
        <dbReference type="PROSITE-ProRule" id="PRU00043"/>
    </source>
</evidence>
<keyword evidence="1" id="KW-0106">Calcium</keyword>
<dbReference type="GO" id="GO:0007156">
    <property type="term" value="P:homophilic cell adhesion via plasma membrane adhesion molecules"/>
    <property type="evidence" value="ECO:0007669"/>
    <property type="project" value="InterPro"/>
</dbReference>
<accession>A0A7R9JS16</accession>